<dbReference type="EMBL" id="JARJCW010000053">
    <property type="protein sequence ID" value="KAJ7202860.1"/>
    <property type="molecule type" value="Genomic_DNA"/>
</dbReference>
<evidence type="ECO:0000256" key="1">
    <source>
        <dbReference type="ARBA" id="ARBA00004141"/>
    </source>
</evidence>
<evidence type="ECO:0000256" key="4">
    <source>
        <dbReference type="ARBA" id="ARBA00022989"/>
    </source>
</evidence>
<feature type="transmembrane region" description="Helical" evidence="7">
    <location>
        <begin position="182"/>
        <end position="203"/>
    </location>
</feature>
<dbReference type="InterPro" id="IPR004254">
    <property type="entry name" value="AdipoR/HlyIII-related"/>
</dbReference>
<name>A0AAD6V4X5_9AGAR</name>
<dbReference type="GO" id="GO:0038023">
    <property type="term" value="F:signaling receptor activity"/>
    <property type="evidence" value="ECO:0007669"/>
    <property type="project" value="TreeGrafter"/>
</dbReference>
<comment type="subcellular location">
    <subcellularLocation>
        <location evidence="1">Membrane</location>
        <topology evidence="1">Multi-pass membrane protein</topology>
    </subcellularLocation>
</comment>
<feature type="transmembrane region" description="Helical" evidence="7">
    <location>
        <begin position="151"/>
        <end position="170"/>
    </location>
</feature>
<protein>
    <submittedName>
        <fullName evidence="8">Hemolysin-III related-domain-containing protein</fullName>
    </submittedName>
</protein>
<evidence type="ECO:0000313" key="8">
    <source>
        <dbReference type="EMBL" id="KAJ7202860.1"/>
    </source>
</evidence>
<evidence type="ECO:0000256" key="5">
    <source>
        <dbReference type="ARBA" id="ARBA00023136"/>
    </source>
</evidence>
<organism evidence="8 9">
    <name type="scientific">Mycena pura</name>
    <dbReference type="NCBI Taxonomy" id="153505"/>
    <lineage>
        <taxon>Eukaryota</taxon>
        <taxon>Fungi</taxon>
        <taxon>Dikarya</taxon>
        <taxon>Basidiomycota</taxon>
        <taxon>Agaricomycotina</taxon>
        <taxon>Agaricomycetes</taxon>
        <taxon>Agaricomycetidae</taxon>
        <taxon>Agaricales</taxon>
        <taxon>Marasmiineae</taxon>
        <taxon>Mycenaceae</taxon>
        <taxon>Mycena</taxon>
    </lineage>
</organism>
<evidence type="ECO:0000256" key="7">
    <source>
        <dbReference type="SAM" id="Phobius"/>
    </source>
</evidence>
<feature type="transmembrane region" description="Helical" evidence="7">
    <location>
        <begin position="123"/>
        <end position="145"/>
    </location>
</feature>
<evidence type="ECO:0000256" key="3">
    <source>
        <dbReference type="ARBA" id="ARBA00022692"/>
    </source>
</evidence>
<feature type="binding site" evidence="6">
    <location>
        <position position="107"/>
    </location>
    <ligand>
        <name>Zn(2+)</name>
        <dbReference type="ChEBI" id="CHEBI:29105"/>
    </ligand>
</feature>
<dbReference type="GO" id="GO:0016020">
    <property type="term" value="C:membrane"/>
    <property type="evidence" value="ECO:0007669"/>
    <property type="project" value="UniProtKB-SubCell"/>
</dbReference>
<proteinExistence type="inferred from homology"/>
<feature type="binding site" evidence="6">
    <location>
        <position position="254"/>
    </location>
    <ligand>
        <name>Zn(2+)</name>
        <dbReference type="ChEBI" id="CHEBI:29105"/>
    </ligand>
</feature>
<feature type="non-terminal residue" evidence="8">
    <location>
        <position position="1"/>
    </location>
</feature>
<keyword evidence="5 7" id="KW-0472">Membrane</keyword>
<feature type="binding site" evidence="6">
    <location>
        <position position="258"/>
    </location>
    <ligand>
        <name>Zn(2+)</name>
        <dbReference type="ChEBI" id="CHEBI:29105"/>
    </ligand>
</feature>
<dbReference type="PANTHER" id="PTHR20855:SF52">
    <property type="entry name" value="ADIPONECTIN RECEPTOR PROTEIN"/>
    <property type="match status" value="1"/>
</dbReference>
<evidence type="ECO:0000313" key="9">
    <source>
        <dbReference type="Proteomes" id="UP001219525"/>
    </source>
</evidence>
<dbReference type="Pfam" id="PF03006">
    <property type="entry name" value="HlyIII"/>
    <property type="match status" value="1"/>
</dbReference>
<gene>
    <name evidence="8" type="ORF">GGX14DRAFT_370035</name>
</gene>
<keyword evidence="6" id="KW-0862">Zinc</keyword>
<evidence type="ECO:0000256" key="2">
    <source>
        <dbReference type="ARBA" id="ARBA00007018"/>
    </source>
</evidence>
<comment type="similarity">
    <text evidence="2">Belongs to the ADIPOR family.</text>
</comment>
<keyword evidence="4 7" id="KW-1133">Transmembrane helix</keyword>
<comment type="caution">
    <text evidence="8">The sequence shown here is derived from an EMBL/GenBank/DDBJ whole genome shotgun (WGS) entry which is preliminary data.</text>
</comment>
<reference evidence="8" key="1">
    <citation type="submission" date="2023-03" db="EMBL/GenBank/DDBJ databases">
        <title>Massive genome expansion in bonnet fungi (Mycena s.s.) driven by repeated elements and novel gene families across ecological guilds.</title>
        <authorList>
            <consortium name="Lawrence Berkeley National Laboratory"/>
            <person name="Harder C.B."/>
            <person name="Miyauchi S."/>
            <person name="Viragh M."/>
            <person name="Kuo A."/>
            <person name="Thoen E."/>
            <person name="Andreopoulos B."/>
            <person name="Lu D."/>
            <person name="Skrede I."/>
            <person name="Drula E."/>
            <person name="Henrissat B."/>
            <person name="Morin E."/>
            <person name="Kohler A."/>
            <person name="Barry K."/>
            <person name="LaButti K."/>
            <person name="Morin E."/>
            <person name="Salamov A."/>
            <person name="Lipzen A."/>
            <person name="Mereny Z."/>
            <person name="Hegedus B."/>
            <person name="Baldrian P."/>
            <person name="Stursova M."/>
            <person name="Weitz H."/>
            <person name="Taylor A."/>
            <person name="Grigoriev I.V."/>
            <person name="Nagy L.G."/>
            <person name="Martin F."/>
            <person name="Kauserud H."/>
        </authorList>
    </citation>
    <scope>NUCLEOTIDE SEQUENCE</scope>
    <source>
        <strain evidence="8">9144</strain>
    </source>
</reference>
<dbReference type="PANTHER" id="PTHR20855">
    <property type="entry name" value="ADIPOR/PROGESTIN RECEPTOR-RELATED"/>
    <property type="match status" value="1"/>
</dbReference>
<sequence>QQDNPAIQTGYRRLTYSWLGCFESLSWWHNETVNIWSHLLGALGVVAAYILLFHSTSQPQSAPEFAGIPAPFAAIYPFSITSKDDATLLGIFFLGAIVCFSCSAVFHSSLCHSQPVARYMNRVDYFGILALGTVNYFPTFHYAFFCAPRLRNLYIALMSLSGSTGIYLACSPTYATPQYRRMRTYTFFACGWVVIIPFVHAIWRYGVRPPTPSCAPRLGLQNTVARGQRIYLIPSERFPECRWPGRFDLVGSSHQIFHVCSLLAVWAHYAAVVVGFRHWRVERGGVCHA</sequence>
<keyword evidence="3 7" id="KW-0812">Transmembrane</keyword>
<evidence type="ECO:0000256" key="6">
    <source>
        <dbReference type="PIRSR" id="PIRSR604254-1"/>
    </source>
</evidence>
<feature type="transmembrane region" description="Helical" evidence="7">
    <location>
        <begin position="35"/>
        <end position="53"/>
    </location>
</feature>
<dbReference type="GO" id="GO:0046872">
    <property type="term" value="F:metal ion binding"/>
    <property type="evidence" value="ECO:0007669"/>
    <property type="project" value="UniProtKB-KW"/>
</dbReference>
<feature type="transmembrane region" description="Helical" evidence="7">
    <location>
        <begin position="88"/>
        <end position="111"/>
    </location>
</feature>
<dbReference type="Proteomes" id="UP001219525">
    <property type="component" value="Unassembled WGS sequence"/>
</dbReference>
<feature type="transmembrane region" description="Helical" evidence="7">
    <location>
        <begin position="256"/>
        <end position="276"/>
    </location>
</feature>
<dbReference type="AlphaFoldDB" id="A0AAD6V4X5"/>
<keyword evidence="9" id="KW-1185">Reference proteome</keyword>
<accession>A0AAD6V4X5</accession>
<keyword evidence="6" id="KW-0479">Metal-binding</keyword>
<dbReference type="GO" id="GO:0006882">
    <property type="term" value="P:intracellular zinc ion homeostasis"/>
    <property type="evidence" value="ECO:0007669"/>
    <property type="project" value="TreeGrafter"/>
</dbReference>